<evidence type="ECO:0000313" key="1">
    <source>
        <dbReference type="EMBL" id="SNZ17673.1"/>
    </source>
</evidence>
<dbReference type="EMBL" id="OBEJ01000006">
    <property type="protein sequence ID" value="SNZ17673.1"/>
    <property type="molecule type" value="Genomic_DNA"/>
</dbReference>
<dbReference type="OrthoDB" id="165777at2157"/>
<organism evidence="1 2">
    <name type="scientific">Natronoarchaeum philippinense</name>
    <dbReference type="NCBI Taxonomy" id="558529"/>
    <lineage>
        <taxon>Archaea</taxon>
        <taxon>Methanobacteriati</taxon>
        <taxon>Methanobacteriota</taxon>
        <taxon>Stenosarchaea group</taxon>
        <taxon>Halobacteria</taxon>
        <taxon>Halobacteriales</taxon>
        <taxon>Natronoarchaeaceae</taxon>
    </lineage>
</organism>
<dbReference type="RefSeq" id="WP_097009967.1">
    <property type="nucleotide sequence ID" value="NZ_OBEJ01000006.1"/>
</dbReference>
<dbReference type="Pfam" id="PF26029">
    <property type="entry name" value="DUF8007"/>
    <property type="match status" value="1"/>
</dbReference>
<dbReference type="Proteomes" id="UP000219453">
    <property type="component" value="Unassembled WGS sequence"/>
</dbReference>
<keyword evidence="2" id="KW-1185">Reference proteome</keyword>
<reference evidence="1 2" key="1">
    <citation type="submission" date="2017-09" db="EMBL/GenBank/DDBJ databases">
        <authorList>
            <person name="Ehlers B."/>
            <person name="Leendertz F.H."/>
        </authorList>
    </citation>
    <scope>NUCLEOTIDE SEQUENCE [LARGE SCALE GENOMIC DNA]</scope>
    <source>
        <strain evidence="1 2">DSM 27208</strain>
    </source>
</reference>
<proteinExistence type="predicted"/>
<dbReference type="InterPro" id="IPR058320">
    <property type="entry name" value="DUF8007"/>
</dbReference>
<accession>A0A285P8Z6</accession>
<evidence type="ECO:0000313" key="2">
    <source>
        <dbReference type="Proteomes" id="UP000219453"/>
    </source>
</evidence>
<gene>
    <name evidence="1" type="ORF">SAMN06269185_3079</name>
</gene>
<sequence length="72" mass="7967">MGEKRTEACGRCGISSVVDATDSGKGDERDPLGEDRIELDEREARSAMRAQVAVGRLKRRLDEVATRLTYGR</sequence>
<dbReference type="AlphaFoldDB" id="A0A285P8Z6"/>
<name>A0A285P8Z6_NATPI</name>
<protein>
    <submittedName>
        <fullName evidence="1">Uncharacterized protein</fullName>
    </submittedName>
</protein>